<keyword evidence="1 3" id="KW-0853">WD repeat</keyword>
<evidence type="ECO:0000313" key="5">
    <source>
        <dbReference type="Proteomes" id="UP001295444"/>
    </source>
</evidence>
<organism evidence="4 5">
    <name type="scientific">Pelobates cultripes</name>
    <name type="common">Western spadefoot toad</name>
    <dbReference type="NCBI Taxonomy" id="61616"/>
    <lineage>
        <taxon>Eukaryota</taxon>
        <taxon>Metazoa</taxon>
        <taxon>Chordata</taxon>
        <taxon>Craniata</taxon>
        <taxon>Vertebrata</taxon>
        <taxon>Euteleostomi</taxon>
        <taxon>Amphibia</taxon>
        <taxon>Batrachia</taxon>
        <taxon>Anura</taxon>
        <taxon>Pelobatoidea</taxon>
        <taxon>Pelobatidae</taxon>
        <taxon>Pelobates</taxon>
    </lineage>
</organism>
<evidence type="ECO:0000256" key="2">
    <source>
        <dbReference type="ARBA" id="ARBA00022737"/>
    </source>
</evidence>
<evidence type="ECO:0000256" key="1">
    <source>
        <dbReference type="ARBA" id="ARBA00022574"/>
    </source>
</evidence>
<dbReference type="AlphaFoldDB" id="A0AAD1S9C1"/>
<dbReference type="InterPro" id="IPR015943">
    <property type="entry name" value="WD40/YVTN_repeat-like_dom_sf"/>
</dbReference>
<keyword evidence="5" id="KW-1185">Reference proteome</keyword>
<reference evidence="4" key="1">
    <citation type="submission" date="2022-03" db="EMBL/GenBank/DDBJ databases">
        <authorList>
            <person name="Alioto T."/>
            <person name="Alioto T."/>
            <person name="Gomez Garrido J."/>
        </authorList>
    </citation>
    <scope>NUCLEOTIDE SEQUENCE</scope>
</reference>
<dbReference type="InterPro" id="IPR036322">
    <property type="entry name" value="WD40_repeat_dom_sf"/>
</dbReference>
<evidence type="ECO:0000313" key="4">
    <source>
        <dbReference type="EMBL" id="CAH2295586.1"/>
    </source>
</evidence>
<protein>
    <submittedName>
        <fullName evidence="4">Guanine nucleotide-binding subunit beta 1</fullName>
    </submittedName>
</protein>
<evidence type="ECO:0000256" key="3">
    <source>
        <dbReference type="PROSITE-ProRule" id="PRU00221"/>
    </source>
</evidence>
<feature type="repeat" description="WD" evidence="3">
    <location>
        <begin position="255"/>
        <end position="296"/>
    </location>
</feature>
<dbReference type="Proteomes" id="UP001295444">
    <property type="component" value="Chromosome 05"/>
</dbReference>
<dbReference type="Pfam" id="PF00400">
    <property type="entry name" value="WD40"/>
    <property type="match status" value="3"/>
</dbReference>
<name>A0AAD1S9C1_PELCU</name>
<proteinExistence type="predicted"/>
<dbReference type="PROSITE" id="PS50082">
    <property type="entry name" value="WD_REPEATS_2"/>
    <property type="match status" value="2"/>
</dbReference>
<dbReference type="PANTHER" id="PTHR19854">
    <property type="entry name" value="TRANSDUCIN BETA-LIKE 3"/>
    <property type="match status" value="1"/>
</dbReference>
<dbReference type="EMBL" id="OW240916">
    <property type="protein sequence ID" value="CAH2295586.1"/>
    <property type="molecule type" value="Genomic_DNA"/>
</dbReference>
<dbReference type="SUPFAM" id="SSF50978">
    <property type="entry name" value="WD40 repeat-like"/>
    <property type="match status" value="1"/>
</dbReference>
<dbReference type="Gene3D" id="2.130.10.10">
    <property type="entry name" value="YVTN repeat-like/Quinoprotein amine dehydrogenase"/>
    <property type="match status" value="2"/>
</dbReference>
<gene>
    <name evidence="4" type="ORF">PECUL_23A039573</name>
</gene>
<feature type="repeat" description="WD" evidence="3">
    <location>
        <begin position="342"/>
        <end position="380"/>
    </location>
</feature>
<keyword evidence="2" id="KW-0677">Repeat</keyword>
<dbReference type="SMART" id="SM00320">
    <property type="entry name" value="WD40"/>
    <property type="match status" value="6"/>
</dbReference>
<dbReference type="InterPro" id="IPR001680">
    <property type="entry name" value="WD40_rpt"/>
</dbReference>
<accession>A0AAD1S9C1</accession>
<sequence length="380" mass="42398">MSRTVARGPMVNLANTFCRICIFEADTKITAPSLPKSDTDRRFNEIEGRQPGLMKLKMPLQPPDPKFDLRGIGAEVNCLHFSCTAPAPCTPLLFSGVASGLIHVWNINTRRVITVLDGHDKKSVYWTQTLCSKDSLLSQGRDLQICTWNLSEGRNEVIDSIHMESFGFCKCSLLNTDPLLLAMPGKESSQVQVLDLLSKKTVSSMNPNANNRWGMAMAMHLWKPESGSSPMLLVGYENGSVALWNVLEHRLVSQITCHTDPIMSLDFDCKHSRGVSGSAENVLSVWNIDEQQNIKVYKTQVIVNPGIADIALRPDRKILATAGWDHRIRIFGWKTMKPLAVLQYHKATVHSVSFSDHISPEDRLLAAGSKDQRISVWSIY</sequence>
<dbReference type="PANTHER" id="PTHR19854:SF1">
    <property type="entry name" value="GUANINE NUCLEOTIDE-BINDING PROTEIN SUBUNIT BETA-LIKE PROTEIN 1"/>
    <property type="match status" value="1"/>
</dbReference>
<dbReference type="PROSITE" id="PS50294">
    <property type="entry name" value="WD_REPEATS_REGION"/>
    <property type="match status" value="1"/>
</dbReference>